<dbReference type="GO" id="GO:0016020">
    <property type="term" value="C:membrane"/>
    <property type="evidence" value="ECO:0007669"/>
    <property type="project" value="UniProtKB-SubCell"/>
</dbReference>
<dbReference type="PROSITE" id="PS51339">
    <property type="entry name" value="PPASE_MYOTUBULARIN"/>
    <property type="match status" value="1"/>
</dbReference>
<proteinExistence type="inferred from homology"/>
<comment type="subcellular location">
    <subcellularLocation>
        <location evidence="2">Membrane</location>
    </subcellularLocation>
</comment>
<dbReference type="CDD" id="cd15733">
    <property type="entry name" value="FYVE_MTMR4"/>
    <property type="match status" value="1"/>
</dbReference>
<dbReference type="InterPro" id="IPR000306">
    <property type="entry name" value="Znf_FYVE"/>
</dbReference>
<dbReference type="InterPro" id="IPR011011">
    <property type="entry name" value="Znf_FYVE_PHD"/>
</dbReference>
<dbReference type="EC" id="3.1.3.95" evidence="5"/>
<dbReference type="PROSITE" id="PS00383">
    <property type="entry name" value="TYR_PHOSPHATASE_1"/>
    <property type="match status" value="1"/>
</dbReference>
<feature type="binding site" evidence="14">
    <location>
        <begin position="361"/>
        <end position="364"/>
    </location>
    <ligand>
        <name>substrate</name>
    </ligand>
</feature>
<organism evidence="18">
    <name type="scientific">Trichuris suis</name>
    <name type="common">pig whipworm</name>
    <dbReference type="NCBI Taxonomy" id="68888"/>
    <lineage>
        <taxon>Eukaryota</taxon>
        <taxon>Metazoa</taxon>
        <taxon>Ecdysozoa</taxon>
        <taxon>Nematoda</taxon>
        <taxon>Enoplea</taxon>
        <taxon>Dorylaimia</taxon>
        <taxon>Trichinellida</taxon>
        <taxon>Trichuridae</taxon>
        <taxon>Trichuris</taxon>
    </lineage>
</organism>
<dbReference type="InterPro" id="IPR013083">
    <property type="entry name" value="Znf_RING/FYVE/PHD"/>
</dbReference>
<dbReference type="SUPFAM" id="SSF50729">
    <property type="entry name" value="PH domain-like"/>
    <property type="match status" value="1"/>
</dbReference>
<feature type="binding site" evidence="14">
    <location>
        <begin position="386"/>
        <end position="387"/>
    </location>
    <ligand>
        <name>substrate</name>
    </ligand>
</feature>
<dbReference type="Pfam" id="PF06602">
    <property type="entry name" value="Myotub-related"/>
    <property type="match status" value="1"/>
</dbReference>
<dbReference type="GO" id="GO:0046856">
    <property type="term" value="P:phosphatidylinositol dephosphorylation"/>
    <property type="evidence" value="ECO:0007669"/>
    <property type="project" value="UniProtKB-ARBA"/>
</dbReference>
<evidence type="ECO:0000256" key="8">
    <source>
        <dbReference type="ARBA" id="ARBA00022771"/>
    </source>
</evidence>
<dbReference type="SUPFAM" id="SSF52799">
    <property type="entry name" value="(Phosphotyrosine protein) phosphatases II"/>
    <property type="match status" value="1"/>
</dbReference>
<dbReference type="InterPro" id="IPR029021">
    <property type="entry name" value="Prot-tyrosine_phosphatase-like"/>
</dbReference>
<dbReference type="PROSITE" id="PS50178">
    <property type="entry name" value="ZF_FYVE"/>
    <property type="match status" value="1"/>
</dbReference>
<evidence type="ECO:0000259" key="16">
    <source>
        <dbReference type="PROSITE" id="PS50178"/>
    </source>
</evidence>
<dbReference type="GO" id="GO:0052629">
    <property type="term" value="F:phosphatidylinositol-3,5-bisphosphate 3-phosphatase activity"/>
    <property type="evidence" value="ECO:0007669"/>
    <property type="project" value="UniProtKB-EC"/>
</dbReference>
<dbReference type="SMART" id="SM00064">
    <property type="entry name" value="FYVE"/>
    <property type="match status" value="1"/>
</dbReference>
<evidence type="ECO:0000256" key="9">
    <source>
        <dbReference type="ARBA" id="ARBA00022801"/>
    </source>
</evidence>
<gene>
    <name evidence="18" type="ORF">M514_03582</name>
</gene>
<dbReference type="FunFam" id="3.30.40.10:FF:000073">
    <property type="entry name" value="myotubularin-related protein 4 isoform X2"/>
    <property type="match status" value="1"/>
</dbReference>
<dbReference type="GO" id="GO:0004438">
    <property type="term" value="F:phosphatidylinositol-3-phosphate phosphatase activity"/>
    <property type="evidence" value="ECO:0007669"/>
    <property type="project" value="TreeGrafter"/>
</dbReference>
<evidence type="ECO:0000256" key="4">
    <source>
        <dbReference type="ARBA" id="ARBA00008755"/>
    </source>
</evidence>
<dbReference type="GO" id="GO:0004721">
    <property type="term" value="F:phosphoprotein phosphatase activity"/>
    <property type="evidence" value="ECO:0007669"/>
    <property type="project" value="UniProtKB-ARBA"/>
</dbReference>
<evidence type="ECO:0000256" key="14">
    <source>
        <dbReference type="PIRSR" id="PIRSR630564-2"/>
    </source>
</evidence>
<evidence type="ECO:0000256" key="6">
    <source>
        <dbReference type="ARBA" id="ARBA00019870"/>
    </source>
</evidence>
<dbReference type="PANTHER" id="PTHR10807">
    <property type="entry name" value="MYOTUBULARIN-RELATED"/>
    <property type="match status" value="1"/>
</dbReference>
<evidence type="ECO:0000313" key="18">
    <source>
        <dbReference type="EMBL" id="KFD71332.1"/>
    </source>
</evidence>
<evidence type="ECO:0000256" key="15">
    <source>
        <dbReference type="PROSITE-ProRule" id="PRU00091"/>
    </source>
</evidence>
<dbReference type="GO" id="GO:0061952">
    <property type="term" value="P:midbody abscission"/>
    <property type="evidence" value="ECO:0007669"/>
    <property type="project" value="UniProtKB-ARBA"/>
</dbReference>
<feature type="non-terminal residue" evidence="18">
    <location>
        <position position="1"/>
    </location>
</feature>
<feature type="binding site" evidence="14">
    <location>
        <begin position="447"/>
        <end position="453"/>
    </location>
    <ligand>
        <name>substrate</name>
    </ligand>
</feature>
<keyword evidence="9" id="KW-0378">Hydrolase</keyword>
<protein>
    <recommendedName>
        <fullName evidence="6">Lateral signaling target protein 2 homolog</fullName>
        <ecNumber evidence="5">3.1.3.95</ecNumber>
    </recommendedName>
    <alternativeName>
        <fullName evidence="12">Phosphatidylinositol-3,5-bisphosphate 3-phosphatase</fullName>
    </alternativeName>
</protein>
<dbReference type="Proteomes" id="UP000030758">
    <property type="component" value="Unassembled WGS sequence"/>
</dbReference>
<dbReference type="Gene3D" id="3.30.40.10">
    <property type="entry name" value="Zinc/RING finger domain, C3HC4 (zinc finger)"/>
    <property type="match status" value="1"/>
</dbReference>
<evidence type="ECO:0000256" key="2">
    <source>
        <dbReference type="ARBA" id="ARBA00004370"/>
    </source>
</evidence>
<keyword evidence="7" id="KW-0479">Metal-binding</keyword>
<dbReference type="GO" id="GO:0060090">
    <property type="term" value="F:molecular adaptor activity"/>
    <property type="evidence" value="ECO:0007669"/>
    <property type="project" value="UniProtKB-ARBA"/>
</dbReference>
<reference evidence="18" key="1">
    <citation type="journal article" date="2014" name="Nat. Genet.">
        <title>Genome and transcriptome of the porcine whipworm Trichuris suis.</title>
        <authorList>
            <person name="Jex A.R."/>
            <person name="Nejsum P."/>
            <person name="Schwarz E.M."/>
            <person name="Hu L."/>
            <person name="Young N.D."/>
            <person name="Hall R.S."/>
            <person name="Korhonen P.K."/>
            <person name="Liao S."/>
            <person name="Thamsborg S."/>
            <person name="Xia J."/>
            <person name="Xu P."/>
            <person name="Wang S."/>
            <person name="Scheerlinck J.P."/>
            <person name="Hofmann A."/>
            <person name="Sternberg P.W."/>
            <person name="Wang J."/>
            <person name="Gasser R.B."/>
        </authorList>
    </citation>
    <scope>NUCLEOTIDE SEQUENCE [LARGE SCALE GENOMIC DNA]</scope>
    <source>
        <strain evidence="18">DCEP-RM93F</strain>
    </source>
</reference>
<keyword evidence="10" id="KW-0862">Zinc</keyword>
<dbReference type="SUPFAM" id="SSF57903">
    <property type="entry name" value="FYVE/PHD zinc finger"/>
    <property type="match status" value="1"/>
</dbReference>
<dbReference type="InterPro" id="IPR016130">
    <property type="entry name" value="Tyr_Pase_AS"/>
</dbReference>
<evidence type="ECO:0000256" key="5">
    <source>
        <dbReference type="ARBA" id="ARBA00012903"/>
    </source>
</evidence>
<feature type="active site" description="Phosphocysteine intermediate" evidence="13">
    <location>
        <position position="447"/>
    </location>
</feature>
<dbReference type="GO" id="GO:0046474">
    <property type="term" value="P:glycerophospholipid biosynthetic process"/>
    <property type="evidence" value="ECO:0007669"/>
    <property type="project" value="UniProtKB-ARBA"/>
</dbReference>
<dbReference type="Pfam" id="PF01363">
    <property type="entry name" value="FYVE"/>
    <property type="match status" value="1"/>
</dbReference>
<dbReference type="InterPro" id="IPR046978">
    <property type="entry name" value="MTMR4_FYVE"/>
</dbReference>
<comment type="similarity">
    <text evidence="4">Belongs to the lst-2 family.</text>
</comment>
<dbReference type="EMBL" id="KL367483">
    <property type="protein sequence ID" value="KFD71332.1"/>
    <property type="molecule type" value="Genomic_DNA"/>
</dbReference>
<dbReference type="GO" id="GO:0008270">
    <property type="term" value="F:zinc ion binding"/>
    <property type="evidence" value="ECO:0007669"/>
    <property type="project" value="UniProtKB-KW"/>
</dbReference>
<evidence type="ECO:0000256" key="11">
    <source>
        <dbReference type="ARBA" id="ARBA00023136"/>
    </source>
</evidence>
<feature type="domain" description="Myotubularin phosphatase" evidence="17">
    <location>
        <begin position="214"/>
        <end position="608"/>
    </location>
</feature>
<feature type="domain" description="FYVE-type" evidence="16">
    <location>
        <begin position="950"/>
        <end position="1010"/>
    </location>
</feature>
<dbReference type="PANTHER" id="PTHR10807:SF75">
    <property type="entry name" value="PHOSPHATIDYLINOSITOL-3-PHOSPHATE PHOSPHATASE"/>
    <property type="match status" value="1"/>
</dbReference>
<evidence type="ECO:0000256" key="10">
    <source>
        <dbReference type="ARBA" id="ARBA00022833"/>
    </source>
</evidence>
<accession>A0A085NPD6</accession>
<keyword evidence="11" id="KW-0472">Membrane</keyword>
<dbReference type="AlphaFoldDB" id="A0A085NPD6"/>
<comment type="similarity">
    <text evidence="3">Belongs to the protein-tyrosine phosphatase family. Non-receptor class myotubularin subfamily.</text>
</comment>
<evidence type="ECO:0000259" key="17">
    <source>
        <dbReference type="PROSITE" id="PS51339"/>
    </source>
</evidence>
<evidence type="ECO:0000256" key="13">
    <source>
        <dbReference type="PIRSR" id="PIRSR630564-1"/>
    </source>
</evidence>
<sequence length="1039" mass="117069">VDCLFSCQTGPHFARSFCIRFPVKAYAKNKLLAVSMPALAKLEPSSVENLTRCEVFSKRPLKRVSSRGDLVEQRADTSPCILPFRLLPGEFAHYFSSLANGGLILLTNFRIFVTMQPRGEFYNMPLLCIENVECRDMFFLHIGGKDGRTAKIPFENNESCLAWFKLLTGATAAPYKLEDIFAFAFHAWCIDEEATSSCGLRVRNSAVQTESECLDSKELVRSEFNRLQFSRSSWRITEVNANYEFCPSYPLCWIVPASVSDSDIEMCGRYRSLRRVPAVVWRHKTNGAVLVRSSQPEPGFFGWRSLADENFLQSIIKAVSEQPNSTGGSATEAENGITSDDGKSKPLLILDARSYTAAWANRAKGGGFESSEYYKRCEIQFLGLANIHSIRYSFQKFRLAIFESPEGTWFQNLETCQWLHHLCALLNASLRVVEAIHNEGRSVLVHCSDGWDRTTQIVSLAKLLLDPYYRTIKGFRELVEREWVGFGHKFAERLGMQNGDLNQRAPVFLQWLDCVHYLLREYPCSFEFSEVFLVKLAQHAYSGLFGTFLCNSAAQRKEMNILHRTFSVWDYLNEGNLQFRNFLFAIEDTVLLSCLRLRDMGSLWRTVYCPLDDPSNWKAESLLSSISDDRLVGNTSLFRAHSCDSLTSAPPAVVTPEYVTMPRRGSDSNLLIHNAKSPGNNSKPFLGNCETSRDVEDMMHTLLSRLETEYEEVTTNNNLGKLSISEDVVLAKSAFEMRLSDESGNDIPLCCGYADECLEKPMLLSSLNSAHKIEADCPDIGPVLPTQSKVKVCKIGTTVASSFSTFNCTYANNPCSIACRTHSDMVNVRHLWQQGKKFTLAELIDQDGLVKVKDSVQQRIQELVCAYEERVAILQTKLCRAQQTISAHKCIIGNLSNARHSVPAVSKPDDLKLENDALEPSSYDSKASQSDTSWEALDEAERVPTRWIPDHATQRCMGCDSEFWVINRKHHCRSCGKVFCGNCSSYECPVPEEQLFEPVRVCNSCFSALNFQQKVNALFLLLYHCCWAVSGCSSDIVCL</sequence>
<keyword evidence="8 15" id="KW-0863">Zinc-finger</keyword>
<evidence type="ECO:0000256" key="1">
    <source>
        <dbReference type="ARBA" id="ARBA00003580"/>
    </source>
</evidence>
<evidence type="ECO:0000256" key="7">
    <source>
        <dbReference type="ARBA" id="ARBA00022723"/>
    </source>
</evidence>
<dbReference type="InterPro" id="IPR017455">
    <property type="entry name" value="Znf_FYVE-rel"/>
</dbReference>
<evidence type="ECO:0000256" key="12">
    <source>
        <dbReference type="ARBA" id="ARBA00032571"/>
    </source>
</evidence>
<dbReference type="GO" id="GO:0005829">
    <property type="term" value="C:cytosol"/>
    <property type="evidence" value="ECO:0007669"/>
    <property type="project" value="UniProtKB-ARBA"/>
</dbReference>
<evidence type="ECO:0000256" key="3">
    <source>
        <dbReference type="ARBA" id="ARBA00007471"/>
    </source>
</evidence>
<comment type="function">
    <text evidence="1">Negative regulator of epidermal growth factor receptor (EGFR) signaling.</text>
</comment>
<dbReference type="GO" id="GO:0010506">
    <property type="term" value="P:regulation of autophagy"/>
    <property type="evidence" value="ECO:0007669"/>
    <property type="project" value="TreeGrafter"/>
</dbReference>
<dbReference type="InterPro" id="IPR030564">
    <property type="entry name" value="Myotubularin"/>
</dbReference>
<feature type="non-terminal residue" evidence="18">
    <location>
        <position position="1039"/>
    </location>
</feature>
<name>A0A085NPD6_9BILA</name>
<dbReference type="InterPro" id="IPR010569">
    <property type="entry name" value="Myotubularin-like_Pase_dom"/>
</dbReference>
<dbReference type="GO" id="GO:0019903">
    <property type="term" value="F:protein phosphatase binding"/>
    <property type="evidence" value="ECO:0007669"/>
    <property type="project" value="TreeGrafter"/>
</dbReference>